<gene>
    <name evidence="2" type="ORF">JQS30_14170</name>
</gene>
<organism evidence="2 3">
    <name type="scientific">Natronoglycomyces albus</name>
    <dbReference type="NCBI Taxonomy" id="2811108"/>
    <lineage>
        <taxon>Bacteria</taxon>
        <taxon>Bacillati</taxon>
        <taxon>Actinomycetota</taxon>
        <taxon>Actinomycetes</taxon>
        <taxon>Glycomycetales</taxon>
        <taxon>Glycomycetaceae</taxon>
        <taxon>Natronoglycomyces</taxon>
    </lineage>
</organism>
<dbReference type="Pfam" id="PF13613">
    <property type="entry name" value="HTH_Tnp_4"/>
    <property type="match status" value="1"/>
</dbReference>
<dbReference type="Proteomes" id="UP000662939">
    <property type="component" value="Chromosome"/>
</dbReference>
<dbReference type="EMBL" id="CP070496">
    <property type="protein sequence ID" value="QSB04892.1"/>
    <property type="molecule type" value="Genomic_DNA"/>
</dbReference>
<reference evidence="2" key="1">
    <citation type="submission" date="2021-02" db="EMBL/GenBank/DDBJ databases">
        <title>Natronoglycomyces albus gen. nov., sp. nov, a haloalkaliphilic actinobacterium from a soda solonchak soil.</title>
        <authorList>
            <person name="Sorokin D.Y."/>
            <person name="Khijniak T.V."/>
            <person name="Zakharycheva A.P."/>
            <person name="Boueva O.V."/>
            <person name="Ariskina E.V."/>
            <person name="Hahnke R.L."/>
            <person name="Bunk B."/>
            <person name="Sproer C."/>
            <person name="Schumann P."/>
            <person name="Evtushenko L.I."/>
            <person name="Kublanov I.V."/>
        </authorList>
    </citation>
    <scope>NUCLEOTIDE SEQUENCE</scope>
    <source>
        <strain evidence="2">DSM 106290</strain>
    </source>
</reference>
<evidence type="ECO:0000313" key="2">
    <source>
        <dbReference type="EMBL" id="QSB04892.1"/>
    </source>
</evidence>
<accession>A0A895XM93</accession>
<dbReference type="KEGG" id="nav:JQS30_14170"/>
<dbReference type="InterPro" id="IPR027805">
    <property type="entry name" value="Transposase_HTH_dom"/>
</dbReference>
<dbReference type="AlphaFoldDB" id="A0A895XM93"/>
<keyword evidence="3" id="KW-1185">Reference proteome</keyword>
<protein>
    <submittedName>
        <fullName evidence="2">Transposase family protein</fullName>
    </submittedName>
</protein>
<evidence type="ECO:0000313" key="3">
    <source>
        <dbReference type="Proteomes" id="UP000662939"/>
    </source>
</evidence>
<name>A0A895XM93_9ACTN</name>
<evidence type="ECO:0000259" key="1">
    <source>
        <dbReference type="Pfam" id="PF13613"/>
    </source>
</evidence>
<feature type="domain" description="Transposase Helix-turn-helix" evidence="1">
    <location>
        <begin position="39"/>
        <end position="85"/>
    </location>
</feature>
<dbReference type="RefSeq" id="WP_213170893.1">
    <property type="nucleotide sequence ID" value="NZ_CP070496.1"/>
</dbReference>
<sequence>MQVHGITGLEESVFYLVVEEVAIHLEHQWEATSGRQRSLDLPAAVAITLAYLRHNLTQRFLASTFNVHQATIFGTITTLTPPIAEALTPMIPTKEEARSTAHGTVVLINGTLCPTRS</sequence>
<proteinExistence type="predicted"/>